<organism evidence="1 2">
    <name type="scientific">Bradyrhizobium ottawaense</name>
    <dbReference type="NCBI Taxonomy" id="931866"/>
    <lineage>
        <taxon>Bacteria</taxon>
        <taxon>Pseudomonadati</taxon>
        <taxon>Pseudomonadota</taxon>
        <taxon>Alphaproteobacteria</taxon>
        <taxon>Hyphomicrobiales</taxon>
        <taxon>Nitrobacteraceae</taxon>
        <taxon>Bradyrhizobium</taxon>
    </lineage>
</organism>
<dbReference type="Proteomes" id="UP001565369">
    <property type="component" value="Unassembled WGS sequence"/>
</dbReference>
<protein>
    <submittedName>
        <fullName evidence="1">Uncharacterized protein</fullName>
    </submittedName>
</protein>
<evidence type="ECO:0000313" key="1">
    <source>
        <dbReference type="EMBL" id="MEY9458043.1"/>
    </source>
</evidence>
<gene>
    <name evidence="1" type="ORF">ABIG07_006991</name>
</gene>
<sequence length="327" mass="37700">MAGAFNTDNIRNTVFRLTDPYDQSDLINCIPEDAKLLDILNIYEFERFPTEKAFCVVCKGRRHKRGFTAALTTGHRVLVGSACGQKKFGASWEEAEKRLRLRSDHQYELLMYDRLTMIREELQAKLPQWLRVFEHLEGRKAAFSRIFGEVASRLNEVAIRGDGRLTVHRKVRTSAFQQALSRDDDDDSKERFTYQEVTVGTLLGSGFFDPLHTHRAVAQAIQSVKDHSFERALMLDMNKRRKAVERSFENLQRCAEIYNDVDAFLSSENLATVARWTDQNDGIRRKLVARSNGLFFSDDLNRGITILPLPDLDETLLNCIWEYRRAG</sequence>
<dbReference type="RefSeq" id="WP_338318811.1">
    <property type="nucleotide sequence ID" value="NZ_BTIK01000026.1"/>
</dbReference>
<keyword evidence="2" id="KW-1185">Reference proteome</keyword>
<reference evidence="1 2" key="1">
    <citation type="submission" date="2024-07" db="EMBL/GenBank/DDBJ databases">
        <title>Genomic Encyclopedia of Type Strains, Phase V (KMG-V): Genome sequencing to study the core and pangenomes of soil and plant-associated prokaryotes.</title>
        <authorList>
            <person name="Whitman W."/>
        </authorList>
    </citation>
    <scope>NUCLEOTIDE SEQUENCE [LARGE SCALE GENOMIC DNA]</scope>
    <source>
        <strain evidence="1 2">USDA 152</strain>
    </source>
</reference>
<dbReference type="EMBL" id="JBGBZJ010000003">
    <property type="protein sequence ID" value="MEY9458043.1"/>
    <property type="molecule type" value="Genomic_DNA"/>
</dbReference>
<proteinExistence type="predicted"/>
<evidence type="ECO:0000313" key="2">
    <source>
        <dbReference type="Proteomes" id="UP001565369"/>
    </source>
</evidence>
<name>A0ABV4G4K2_9BRAD</name>
<comment type="caution">
    <text evidence="1">The sequence shown here is derived from an EMBL/GenBank/DDBJ whole genome shotgun (WGS) entry which is preliminary data.</text>
</comment>
<accession>A0ABV4G4K2</accession>